<dbReference type="InterPro" id="IPR036249">
    <property type="entry name" value="Thioredoxin-like_sf"/>
</dbReference>
<gene>
    <name evidence="2" type="ORF">FKX85_05825</name>
</gene>
<dbReference type="Proteomes" id="UP000316614">
    <property type="component" value="Chromosome"/>
</dbReference>
<dbReference type="RefSeq" id="WP_141613831.1">
    <property type="nucleotide sequence ID" value="NZ_CP041253.1"/>
</dbReference>
<dbReference type="GO" id="GO:0016491">
    <property type="term" value="F:oxidoreductase activity"/>
    <property type="evidence" value="ECO:0007669"/>
    <property type="project" value="InterPro"/>
</dbReference>
<accession>A0A514CFG7</accession>
<dbReference type="Gene3D" id="3.40.30.10">
    <property type="entry name" value="Glutaredoxin"/>
    <property type="match status" value="1"/>
</dbReference>
<protein>
    <submittedName>
        <fullName evidence="2">Redoxin domain-containing protein</fullName>
    </submittedName>
</protein>
<sequence>MHGNLSLNQIVLGKPLPDWHLERIFDEQKLPDREEYVGKPLVILFFNLGCPGCLGRAVPFANRLVYEYSDKINVLGIHTIFEGMEYGKQAFEKAKEELYIRFPFYKDFKFNTTYLDYGAGGTPHWIVVDKDGNVTYSIFGSDPNNALLRLSYLIEEMV</sequence>
<name>A0A514CFG7_9BACT</name>
<dbReference type="OrthoDB" id="1352984at2"/>
<dbReference type="PANTHER" id="PTHR42852:SF13">
    <property type="entry name" value="PROTEIN DIPZ"/>
    <property type="match status" value="1"/>
</dbReference>
<reference evidence="2 3" key="1">
    <citation type="submission" date="2019-06" db="EMBL/GenBank/DDBJ databases">
        <title>Echinicola alkalisoli sp. nov. isolated from saline soil.</title>
        <authorList>
            <person name="Sun J.-Q."/>
            <person name="Xu L."/>
        </authorList>
    </citation>
    <scope>NUCLEOTIDE SEQUENCE [LARGE SCALE GENOMIC DNA]</scope>
    <source>
        <strain evidence="2 3">LN3S3</strain>
    </source>
</reference>
<feature type="domain" description="Thioredoxin" evidence="1">
    <location>
        <begin position="10"/>
        <end position="158"/>
    </location>
</feature>
<dbReference type="KEGG" id="echi:FKX85_05825"/>
<dbReference type="PANTHER" id="PTHR42852">
    <property type="entry name" value="THIOL:DISULFIDE INTERCHANGE PROTEIN DSBE"/>
    <property type="match status" value="1"/>
</dbReference>
<keyword evidence="3" id="KW-1185">Reference proteome</keyword>
<proteinExistence type="predicted"/>
<organism evidence="2 3">
    <name type="scientific">Echinicola soli</name>
    <dbReference type="NCBI Taxonomy" id="2591634"/>
    <lineage>
        <taxon>Bacteria</taxon>
        <taxon>Pseudomonadati</taxon>
        <taxon>Bacteroidota</taxon>
        <taxon>Cytophagia</taxon>
        <taxon>Cytophagales</taxon>
        <taxon>Cyclobacteriaceae</taxon>
        <taxon>Echinicola</taxon>
    </lineage>
</organism>
<evidence type="ECO:0000313" key="3">
    <source>
        <dbReference type="Proteomes" id="UP000316614"/>
    </source>
</evidence>
<dbReference type="InterPro" id="IPR013740">
    <property type="entry name" value="Redoxin"/>
</dbReference>
<dbReference type="PROSITE" id="PS51352">
    <property type="entry name" value="THIOREDOXIN_2"/>
    <property type="match status" value="1"/>
</dbReference>
<dbReference type="Pfam" id="PF08534">
    <property type="entry name" value="Redoxin"/>
    <property type="match status" value="1"/>
</dbReference>
<dbReference type="EMBL" id="CP041253">
    <property type="protein sequence ID" value="QDH78575.1"/>
    <property type="molecule type" value="Genomic_DNA"/>
</dbReference>
<evidence type="ECO:0000259" key="1">
    <source>
        <dbReference type="PROSITE" id="PS51352"/>
    </source>
</evidence>
<dbReference type="SUPFAM" id="SSF52833">
    <property type="entry name" value="Thioredoxin-like"/>
    <property type="match status" value="1"/>
</dbReference>
<dbReference type="InterPro" id="IPR013766">
    <property type="entry name" value="Thioredoxin_domain"/>
</dbReference>
<evidence type="ECO:0000313" key="2">
    <source>
        <dbReference type="EMBL" id="QDH78575.1"/>
    </source>
</evidence>
<dbReference type="AlphaFoldDB" id="A0A514CFG7"/>
<dbReference type="InterPro" id="IPR050553">
    <property type="entry name" value="Thioredoxin_ResA/DsbE_sf"/>
</dbReference>